<dbReference type="Pfam" id="PF00571">
    <property type="entry name" value="CBS"/>
    <property type="match status" value="2"/>
</dbReference>
<dbReference type="SUPFAM" id="SSF54631">
    <property type="entry name" value="CBS-domain pair"/>
    <property type="match status" value="1"/>
</dbReference>
<reference evidence="4 5" key="1">
    <citation type="journal article" date="2019" name="Int. J. Syst. Evol. Microbiol.">
        <title>The Global Catalogue of Microorganisms (GCM) 10K type strain sequencing project: providing services to taxonomists for standard genome sequencing and annotation.</title>
        <authorList>
            <consortium name="The Broad Institute Genomics Platform"/>
            <consortium name="The Broad Institute Genome Sequencing Center for Infectious Disease"/>
            <person name="Wu L."/>
            <person name="Ma J."/>
        </authorList>
    </citation>
    <scope>NUCLEOTIDE SEQUENCE [LARGE SCALE GENOMIC DNA]</scope>
    <source>
        <strain evidence="4 5">DSM 26526</strain>
    </source>
</reference>
<accession>A0ABD5XB60</accession>
<gene>
    <name evidence="4" type="ORF">ACFQI8_03655</name>
</gene>
<feature type="domain" description="CBS" evidence="3">
    <location>
        <begin position="7"/>
        <end position="63"/>
    </location>
</feature>
<keyword evidence="1 2" id="KW-0129">CBS domain</keyword>
<dbReference type="Proteomes" id="UP001596460">
    <property type="component" value="Unassembled WGS sequence"/>
</dbReference>
<keyword evidence="5" id="KW-1185">Reference proteome</keyword>
<dbReference type="EMBL" id="JBHTAB010000001">
    <property type="protein sequence ID" value="MFC7128490.1"/>
    <property type="molecule type" value="Genomic_DNA"/>
</dbReference>
<evidence type="ECO:0000313" key="4">
    <source>
        <dbReference type="EMBL" id="MFC7128490.1"/>
    </source>
</evidence>
<feature type="domain" description="CBS" evidence="3">
    <location>
        <begin position="72"/>
        <end position="129"/>
    </location>
</feature>
<evidence type="ECO:0000256" key="1">
    <source>
        <dbReference type="ARBA" id="ARBA00023122"/>
    </source>
</evidence>
<sequence length="146" mass="15700">MRVDDIMTDEVATVDLRSSVADCARTMLREGAGSVVVTADGGPAGIVTESDALRAGVASGKPLSAVPTRAVMSSPIKWVRPDSTARAAAKKMREKRVKKLVVVVDSSEMVGIVTATDIAFHLSDVARDVGQMIELKDKWESDRRFR</sequence>
<proteinExistence type="predicted"/>
<evidence type="ECO:0000256" key="2">
    <source>
        <dbReference type="PROSITE-ProRule" id="PRU00703"/>
    </source>
</evidence>
<dbReference type="AlphaFoldDB" id="A0ABD5XB60"/>
<protein>
    <submittedName>
        <fullName evidence="4">CBS domain-containing protein</fullName>
    </submittedName>
</protein>
<organism evidence="4 5">
    <name type="scientific">Haloferax chudinovii</name>
    <dbReference type="NCBI Taxonomy" id="1109010"/>
    <lineage>
        <taxon>Archaea</taxon>
        <taxon>Methanobacteriati</taxon>
        <taxon>Methanobacteriota</taxon>
        <taxon>Stenosarchaea group</taxon>
        <taxon>Halobacteria</taxon>
        <taxon>Halobacteriales</taxon>
        <taxon>Haloferacaceae</taxon>
        <taxon>Haloferax</taxon>
    </lineage>
</organism>
<dbReference type="PROSITE" id="PS51371">
    <property type="entry name" value="CBS"/>
    <property type="match status" value="2"/>
</dbReference>
<comment type="caution">
    <text evidence="4">The sequence shown here is derived from an EMBL/GenBank/DDBJ whole genome shotgun (WGS) entry which is preliminary data.</text>
</comment>
<evidence type="ECO:0000313" key="5">
    <source>
        <dbReference type="Proteomes" id="UP001596460"/>
    </source>
</evidence>
<dbReference type="InterPro" id="IPR046342">
    <property type="entry name" value="CBS_dom_sf"/>
</dbReference>
<dbReference type="RefSeq" id="WP_390242853.1">
    <property type="nucleotide sequence ID" value="NZ_JBHTAB010000001.1"/>
</dbReference>
<dbReference type="PANTHER" id="PTHR43080:SF2">
    <property type="entry name" value="CBS DOMAIN-CONTAINING PROTEIN"/>
    <property type="match status" value="1"/>
</dbReference>
<dbReference type="InterPro" id="IPR051257">
    <property type="entry name" value="Diverse_CBS-Domain"/>
</dbReference>
<dbReference type="Gene3D" id="3.10.580.10">
    <property type="entry name" value="CBS-domain"/>
    <property type="match status" value="1"/>
</dbReference>
<dbReference type="InterPro" id="IPR000644">
    <property type="entry name" value="CBS_dom"/>
</dbReference>
<name>A0ABD5XB60_9EURY</name>
<evidence type="ECO:0000259" key="3">
    <source>
        <dbReference type="PROSITE" id="PS51371"/>
    </source>
</evidence>
<dbReference type="PANTHER" id="PTHR43080">
    <property type="entry name" value="CBS DOMAIN-CONTAINING PROTEIN CBSX3, MITOCHONDRIAL"/>
    <property type="match status" value="1"/>
</dbReference>
<dbReference type="SMART" id="SM00116">
    <property type="entry name" value="CBS"/>
    <property type="match status" value="2"/>
</dbReference>